<keyword evidence="2" id="KW-0805">Transcription regulation</keyword>
<dbReference type="PANTHER" id="PTHR30126:SF99">
    <property type="entry name" value="TRANSCRIPTIONAL REGULATOR LYSR FAMILY"/>
    <property type="match status" value="1"/>
</dbReference>
<name>A0A5S3WLA5_9GAMM</name>
<dbReference type="RefSeq" id="WP_138552445.1">
    <property type="nucleotide sequence ID" value="NZ_PNCH01000036.1"/>
</dbReference>
<feature type="domain" description="HTH lysR-type" evidence="5">
    <location>
        <begin position="2"/>
        <end position="59"/>
    </location>
</feature>
<protein>
    <submittedName>
        <fullName evidence="6">LysR family transcriptional regulator</fullName>
    </submittedName>
</protein>
<dbReference type="AlphaFoldDB" id="A0A5S3WLA5"/>
<proteinExistence type="inferred from homology"/>
<evidence type="ECO:0000259" key="5">
    <source>
        <dbReference type="PROSITE" id="PS50931"/>
    </source>
</evidence>
<comment type="similarity">
    <text evidence="1">Belongs to the LysR transcriptional regulatory family.</text>
</comment>
<dbReference type="SUPFAM" id="SSF53850">
    <property type="entry name" value="Periplasmic binding protein-like II"/>
    <property type="match status" value="1"/>
</dbReference>
<dbReference type="GO" id="GO:0000976">
    <property type="term" value="F:transcription cis-regulatory region binding"/>
    <property type="evidence" value="ECO:0007669"/>
    <property type="project" value="TreeGrafter"/>
</dbReference>
<comment type="caution">
    <text evidence="6">The sequence shown here is derived from an EMBL/GenBank/DDBJ whole genome shotgun (WGS) entry which is preliminary data.</text>
</comment>
<dbReference type="InterPro" id="IPR036390">
    <property type="entry name" value="WH_DNA-bd_sf"/>
</dbReference>
<dbReference type="Pfam" id="PF00126">
    <property type="entry name" value="HTH_1"/>
    <property type="match status" value="1"/>
</dbReference>
<dbReference type="GO" id="GO:0003700">
    <property type="term" value="F:DNA-binding transcription factor activity"/>
    <property type="evidence" value="ECO:0007669"/>
    <property type="project" value="InterPro"/>
</dbReference>
<dbReference type="PRINTS" id="PR00039">
    <property type="entry name" value="HTHLYSR"/>
</dbReference>
<dbReference type="Proteomes" id="UP000310249">
    <property type="component" value="Unassembled WGS sequence"/>
</dbReference>
<organism evidence="6 7">
    <name type="scientific">Pseudoalteromonas rubra</name>
    <dbReference type="NCBI Taxonomy" id="43658"/>
    <lineage>
        <taxon>Bacteria</taxon>
        <taxon>Pseudomonadati</taxon>
        <taxon>Pseudomonadota</taxon>
        <taxon>Gammaproteobacteria</taxon>
        <taxon>Alteromonadales</taxon>
        <taxon>Pseudoalteromonadaceae</taxon>
        <taxon>Pseudoalteromonas</taxon>
    </lineage>
</organism>
<dbReference type="Pfam" id="PF03466">
    <property type="entry name" value="LysR_substrate"/>
    <property type="match status" value="1"/>
</dbReference>
<dbReference type="Gene3D" id="1.10.10.10">
    <property type="entry name" value="Winged helix-like DNA-binding domain superfamily/Winged helix DNA-binding domain"/>
    <property type="match status" value="1"/>
</dbReference>
<dbReference type="InterPro" id="IPR036388">
    <property type="entry name" value="WH-like_DNA-bd_sf"/>
</dbReference>
<dbReference type="Gene3D" id="3.40.190.290">
    <property type="match status" value="1"/>
</dbReference>
<dbReference type="InterPro" id="IPR005119">
    <property type="entry name" value="LysR_subst-bd"/>
</dbReference>
<dbReference type="PROSITE" id="PS50931">
    <property type="entry name" value="HTH_LYSR"/>
    <property type="match status" value="1"/>
</dbReference>
<dbReference type="InterPro" id="IPR000847">
    <property type="entry name" value="LysR_HTH_N"/>
</dbReference>
<keyword evidence="4" id="KW-0804">Transcription</keyword>
<reference evidence="6 7" key="1">
    <citation type="submission" date="2018-01" db="EMBL/GenBank/DDBJ databases">
        <authorList>
            <person name="Paulsen S."/>
            <person name="Gram L.K."/>
        </authorList>
    </citation>
    <scope>NUCLEOTIDE SEQUENCE [LARGE SCALE GENOMIC DNA]</scope>
    <source>
        <strain evidence="6 7">S2676</strain>
    </source>
</reference>
<evidence type="ECO:0000256" key="2">
    <source>
        <dbReference type="ARBA" id="ARBA00023015"/>
    </source>
</evidence>
<dbReference type="OrthoDB" id="5289754at2"/>
<sequence length="292" mass="32494">MINNSWLRTFCTLAEVEHFTRTAEQLHMTQSGVSQHVQKLEAHLGVALLLRDSKQVVLTEAGKRLRIQAQHILQSISDLEVSIGEDPAFEGEVKVMSPGSVGLRLYPHLLALQTRYPKLIIDHRFAPNQAIEKAVADGDADMGFTTVQVKSADIISEMVATEPLLLVTPAEVNQPDWETLLSLGFIDHPDGAHHAELLLSANYTLFQHCSEFERKGFSNQISLILEPVSRGLGFTVLPAYAVEAFAKREQIKVHMLDHPVSETIYLCTTKRSILPARVETVIEHAKTSFEGQ</sequence>
<keyword evidence="3" id="KW-0238">DNA-binding</keyword>
<dbReference type="CDD" id="cd05466">
    <property type="entry name" value="PBP2_LTTR_substrate"/>
    <property type="match status" value="1"/>
</dbReference>
<dbReference type="SUPFAM" id="SSF46785">
    <property type="entry name" value="Winged helix' DNA-binding domain"/>
    <property type="match status" value="1"/>
</dbReference>
<evidence type="ECO:0000313" key="6">
    <source>
        <dbReference type="EMBL" id="TMP28511.1"/>
    </source>
</evidence>
<accession>A0A5S3WLA5</accession>
<dbReference type="EMBL" id="PNCI01000024">
    <property type="protein sequence ID" value="TMP28511.1"/>
    <property type="molecule type" value="Genomic_DNA"/>
</dbReference>
<dbReference type="PANTHER" id="PTHR30126">
    <property type="entry name" value="HTH-TYPE TRANSCRIPTIONAL REGULATOR"/>
    <property type="match status" value="1"/>
</dbReference>
<evidence type="ECO:0000313" key="7">
    <source>
        <dbReference type="Proteomes" id="UP000310249"/>
    </source>
</evidence>
<gene>
    <name evidence="6" type="ORF">CWB99_11395</name>
</gene>
<evidence type="ECO:0000256" key="1">
    <source>
        <dbReference type="ARBA" id="ARBA00009437"/>
    </source>
</evidence>
<reference evidence="7" key="2">
    <citation type="submission" date="2019-06" db="EMBL/GenBank/DDBJ databases">
        <title>Co-occurence of chitin degradation, pigmentation and bioactivity in marine Pseudoalteromonas.</title>
        <authorList>
            <person name="Sonnenschein E.C."/>
            <person name="Bech P.K."/>
        </authorList>
    </citation>
    <scope>NUCLEOTIDE SEQUENCE [LARGE SCALE GENOMIC DNA]</scope>
    <source>
        <strain evidence="7">S2676</strain>
    </source>
</reference>
<dbReference type="FunFam" id="1.10.10.10:FF:000001">
    <property type="entry name" value="LysR family transcriptional regulator"/>
    <property type="match status" value="1"/>
</dbReference>
<evidence type="ECO:0000256" key="4">
    <source>
        <dbReference type="ARBA" id="ARBA00023163"/>
    </source>
</evidence>
<evidence type="ECO:0000256" key="3">
    <source>
        <dbReference type="ARBA" id="ARBA00023125"/>
    </source>
</evidence>